<keyword evidence="3" id="KW-0285">Flavoprotein</keyword>
<dbReference type="Pfam" id="PF00732">
    <property type="entry name" value="GMC_oxred_N"/>
    <property type="match status" value="1"/>
</dbReference>
<comment type="similarity">
    <text evidence="2">Belongs to the GMC oxidoreductase family.</text>
</comment>
<dbReference type="GO" id="GO:0050660">
    <property type="term" value="F:flavin adenine dinucleotide binding"/>
    <property type="evidence" value="ECO:0007669"/>
    <property type="project" value="InterPro"/>
</dbReference>
<gene>
    <name evidence="6" type="ORF">METZ01_LOCUS361006</name>
</gene>
<dbReference type="Gene3D" id="3.50.50.60">
    <property type="entry name" value="FAD/NAD(P)-binding domain"/>
    <property type="match status" value="1"/>
</dbReference>
<dbReference type="InterPro" id="IPR000172">
    <property type="entry name" value="GMC_OxRdtase_N"/>
</dbReference>
<feature type="non-terminal residue" evidence="6">
    <location>
        <position position="281"/>
    </location>
</feature>
<dbReference type="Gene3D" id="3.30.560.10">
    <property type="entry name" value="Glucose Oxidase, domain 3"/>
    <property type="match status" value="1"/>
</dbReference>
<proteinExistence type="inferred from homology"/>
<name>A0A382SEZ7_9ZZZZ</name>
<dbReference type="PROSITE" id="PS00624">
    <property type="entry name" value="GMC_OXRED_2"/>
    <property type="match status" value="1"/>
</dbReference>
<dbReference type="SUPFAM" id="SSF51905">
    <property type="entry name" value="FAD/NAD(P)-binding domain"/>
    <property type="match status" value="1"/>
</dbReference>
<keyword evidence="4" id="KW-0274">FAD</keyword>
<dbReference type="InterPro" id="IPR012132">
    <property type="entry name" value="GMC_OxRdtase"/>
</dbReference>
<dbReference type="PANTHER" id="PTHR11552">
    <property type="entry name" value="GLUCOSE-METHANOL-CHOLINE GMC OXIDOREDUCTASE"/>
    <property type="match status" value="1"/>
</dbReference>
<dbReference type="EMBL" id="UINC01128415">
    <property type="protein sequence ID" value="SVD08152.1"/>
    <property type="molecule type" value="Genomic_DNA"/>
</dbReference>
<evidence type="ECO:0000313" key="6">
    <source>
        <dbReference type="EMBL" id="SVD08152.1"/>
    </source>
</evidence>
<evidence type="ECO:0000256" key="2">
    <source>
        <dbReference type="ARBA" id="ARBA00010790"/>
    </source>
</evidence>
<sequence>MLKEYDYIIIGAGSAGSVVAARLSENNNSKVCVVEAGGLDRNMWIHIPIGYYRNIFNKKLTWGYITEPDPGINGRTMYWPQGKVVGGSSSINGLVHVRGQKEDFDKWYKMGNAGWSWKDVLPYFIKSENHEIYSSEFHGNDGPLSVNTARIKTELCDAFIEGAKELGIPINPDYNGLTQKGTGYFQLNIDGRWRCSTARGYLKPALKTGNIKLLTDSLVNKIIFSGNRAVSLNIKSNGKSIELKAKKEIILSAGSIETPKLLQLSGIGPSKLLKEKGIEII</sequence>
<reference evidence="6" key="1">
    <citation type="submission" date="2018-05" db="EMBL/GenBank/DDBJ databases">
        <authorList>
            <person name="Lanie J.A."/>
            <person name="Ng W.-L."/>
            <person name="Kazmierczak K.M."/>
            <person name="Andrzejewski T.M."/>
            <person name="Davidsen T.M."/>
            <person name="Wayne K.J."/>
            <person name="Tettelin H."/>
            <person name="Glass J.I."/>
            <person name="Rusch D."/>
            <person name="Podicherti R."/>
            <person name="Tsui H.-C.T."/>
            <person name="Winkler M.E."/>
        </authorList>
    </citation>
    <scope>NUCLEOTIDE SEQUENCE</scope>
</reference>
<dbReference type="AlphaFoldDB" id="A0A382SEZ7"/>
<feature type="domain" description="Glucose-methanol-choline oxidoreductase N-terminal" evidence="5">
    <location>
        <begin position="254"/>
        <end position="268"/>
    </location>
</feature>
<comment type="cofactor">
    <cofactor evidence="1">
        <name>FAD</name>
        <dbReference type="ChEBI" id="CHEBI:57692"/>
    </cofactor>
</comment>
<evidence type="ECO:0000256" key="1">
    <source>
        <dbReference type="ARBA" id="ARBA00001974"/>
    </source>
</evidence>
<evidence type="ECO:0000259" key="5">
    <source>
        <dbReference type="PROSITE" id="PS00624"/>
    </source>
</evidence>
<evidence type="ECO:0000256" key="4">
    <source>
        <dbReference type="ARBA" id="ARBA00022827"/>
    </source>
</evidence>
<dbReference type="PANTHER" id="PTHR11552:SF147">
    <property type="entry name" value="CHOLINE DEHYDROGENASE, MITOCHONDRIAL"/>
    <property type="match status" value="1"/>
</dbReference>
<dbReference type="InterPro" id="IPR036188">
    <property type="entry name" value="FAD/NAD-bd_sf"/>
</dbReference>
<organism evidence="6">
    <name type="scientific">marine metagenome</name>
    <dbReference type="NCBI Taxonomy" id="408172"/>
    <lineage>
        <taxon>unclassified sequences</taxon>
        <taxon>metagenomes</taxon>
        <taxon>ecological metagenomes</taxon>
    </lineage>
</organism>
<dbReference type="GO" id="GO:0016614">
    <property type="term" value="F:oxidoreductase activity, acting on CH-OH group of donors"/>
    <property type="evidence" value="ECO:0007669"/>
    <property type="project" value="InterPro"/>
</dbReference>
<evidence type="ECO:0000256" key="3">
    <source>
        <dbReference type="ARBA" id="ARBA00022630"/>
    </source>
</evidence>
<accession>A0A382SEZ7</accession>
<protein>
    <recommendedName>
        <fullName evidence="5">Glucose-methanol-choline oxidoreductase N-terminal domain-containing protein</fullName>
    </recommendedName>
</protein>